<reference evidence="3 4" key="1">
    <citation type="journal article" date="2024" name="Chem. Sci.">
        <title>Discovery of megapolipeptins by genome mining of a Burkholderiales bacteria collection.</title>
        <authorList>
            <person name="Paulo B.S."/>
            <person name="Recchia M.J.J."/>
            <person name="Lee S."/>
            <person name="Fergusson C.H."/>
            <person name="Romanowski S.B."/>
            <person name="Hernandez A."/>
            <person name="Krull N."/>
            <person name="Liu D.Y."/>
            <person name="Cavanagh H."/>
            <person name="Bos A."/>
            <person name="Gray C.A."/>
            <person name="Murphy B.T."/>
            <person name="Linington R.G."/>
            <person name="Eustaquio A.S."/>
        </authorList>
    </citation>
    <scope>NUCLEOTIDE SEQUENCE [LARGE SCALE GENOMIC DNA]</scope>
    <source>
        <strain evidence="3 4">RL17-350-BIC-E</strain>
    </source>
</reference>
<name>A0ABW9ES10_9BURK</name>
<keyword evidence="1" id="KW-0812">Transmembrane</keyword>
<keyword evidence="1" id="KW-1133">Transmembrane helix</keyword>
<dbReference type="RefSeq" id="WP_408149891.1">
    <property type="nucleotide sequence ID" value="NZ_JAQQCL010000047.1"/>
</dbReference>
<feature type="transmembrane region" description="Helical" evidence="1">
    <location>
        <begin position="72"/>
        <end position="90"/>
    </location>
</feature>
<dbReference type="Gene3D" id="1.10.3730.20">
    <property type="match status" value="1"/>
</dbReference>
<feature type="transmembrane region" description="Helical" evidence="1">
    <location>
        <begin position="148"/>
        <end position="168"/>
    </location>
</feature>
<feature type="transmembrane region" description="Helical" evidence="1">
    <location>
        <begin position="180"/>
        <end position="200"/>
    </location>
</feature>
<keyword evidence="1" id="KW-0472">Membrane</keyword>
<evidence type="ECO:0000256" key="1">
    <source>
        <dbReference type="SAM" id="Phobius"/>
    </source>
</evidence>
<dbReference type="EMBL" id="JAQQCL010000047">
    <property type="protein sequence ID" value="MFM0721525.1"/>
    <property type="molecule type" value="Genomic_DNA"/>
</dbReference>
<dbReference type="InterPro" id="IPR037185">
    <property type="entry name" value="EmrE-like"/>
</dbReference>
<protein>
    <submittedName>
        <fullName evidence="3">DMT family transporter</fullName>
    </submittedName>
</protein>
<organism evidence="3 4">
    <name type="scientific">Paraburkholderia strydomiana</name>
    <dbReference type="NCBI Taxonomy" id="1245417"/>
    <lineage>
        <taxon>Bacteria</taxon>
        <taxon>Pseudomonadati</taxon>
        <taxon>Pseudomonadota</taxon>
        <taxon>Betaproteobacteria</taxon>
        <taxon>Burkholderiales</taxon>
        <taxon>Burkholderiaceae</taxon>
        <taxon>Paraburkholderia</taxon>
    </lineage>
</organism>
<sequence length="295" mass="31461">MFSSTPSYRGALFMVCSTGSYIVSDTFMKLATAGLPPYEVLLLRGVSATVCGMFLLSFLRQWHVVPKIFNRWVSLRNLIELASVLCYIVALANMPIANVAALTQITPLIVLVGAALFFRERLSGMSMTLIMIGFAGAIMVAQPTKEGLSLFALLALGNAICGAIRDLVGRRVPATVPGILVAFGASVLVLIGSIAIHLTLEKTIVPSTTHVLLLAGSGLFLFAGHYLLFTAYRLGPTAIVAPYYYFFTVWALIAGVMVFGTLPNSMAISGIVLVIVSGVAIVLFDRSRARPVPAA</sequence>
<feature type="transmembrane region" description="Helical" evidence="1">
    <location>
        <begin position="41"/>
        <end position="60"/>
    </location>
</feature>
<dbReference type="PANTHER" id="PTHR22911">
    <property type="entry name" value="ACYL-MALONYL CONDENSING ENZYME-RELATED"/>
    <property type="match status" value="1"/>
</dbReference>
<dbReference type="Pfam" id="PF00892">
    <property type="entry name" value="EamA"/>
    <property type="match status" value="2"/>
</dbReference>
<dbReference type="PANTHER" id="PTHR22911:SF135">
    <property type="entry name" value="BLR4310 PROTEIN"/>
    <property type="match status" value="1"/>
</dbReference>
<comment type="caution">
    <text evidence="3">The sequence shown here is derived from an EMBL/GenBank/DDBJ whole genome shotgun (WGS) entry which is preliminary data.</text>
</comment>
<dbReference type="InterPro" id="IPR000620">
    <property type="entry name" value="EamA_dom"/>
</dbReference>
<keyword evidence="4" id="KW-1185">Reference proteome</keyword>
<feature type="domain" description="EamA" evidence="2">
    <location>
        <begin position="152"/>
        <end position="280"/>
    </location>
</feature>
<dbReference type="SUPFAM" id="SSF103481">
    <property type="entry name" value="Multidrug resistance efflux transporter EmrE"/>
    <property type="match status" value="2"/>
</dbReference>
<feature type="transmembrane region" description="Helical" evidence="1">
    <location>
        <begin position="266"/>
        <end position="284"/>
    </location>
</feature>
<dbReference type="Proteomes" id="UP001629392">
    <property type="component" value="Unassembled WGS sequence"/>
</dbReference>
<evidence type="ECO:0000313" key="4">
    <source>
        <dbReference type="Proteomes" id="UP001629392"/>
    </source>
</evidence>
<proteinExistence type="predicted"/>
<evidence type="ECO:0000259" key="2">
    <source>
        <dbReference type="Pfam" id="PF00892"/>
    </source>
</evidence>
<feature type="transmembrane region" description="Helical" evidence="1">
    <location>
        <begin position="243"/>
        <end position="260"/>
    </location>
</feature>
<feature type="domain" description="EamA" evidence="2">
    <location>
        <begin position="9"/>
        <end position="140"/>
    </location>
</feature>
<accession>A0ABW9ES10</accession>
<feature type="transmembrane region" description="Helical" evidence="1">
    <location>
        <begin position="125"/>
        <end position="142"/>
    </location>
</feature>
<feature type="transmembrane region" description="Helical" evidence="1">
    <location>
        <begin position="212"/>
        <end position="231"/>
    </location>
</feature>
<gene>
    <name evidence="3" type="ORF">PQQ73_35090</name>
</gene>
<evidence type="ECO:0000313" key="3">
    <source>
        <dbReference type="EMBL" id="MFM0721525.1"/>
    </source>
</evidence>
<feature type="transmembrane region" description="Helical" evidence="1">
    <location>
        <begin position="96"/>
        <end position="118"/>
    </location>
</feature>